<dbReference type="RefSeq" id="WP_250139283.1">
    <property type="nucleotide sequence ID" value="NZ_JALIQP010000001.1"/>
</dbReference>
<evidence type="ECO:0000313" key="2">
    <source>
        <dbReference type="Proteomes" id="UP001595898"/>
    </source>
</evidence>
<dbReference type="EMBL" id="JBHSFA010000002">
    <property type="protein sequence ID" value="MFC4541140.1"/>
    <property type="molecule type" value="Genomic_DNA"/>
</dbReference>
<reference evidence="1 2" key="1">
    <citation type="journal article" date="2019" name="Int. J. Syst. Evol. Microbiol.">
        <title>The Global Catalogue of Microorganisms (GCM) 10K type strain sequencing project: providing services to taxonomists for standard genome sequencing and annotation.</title>
        <authorList>
            <consortium name="The Broad Institute Genomics Platform"/>
            <consortium name="The Broad Institute Genome Sequencing Center for Infectious Disease"/>
            <person name="Wu L."/>
            <person name="Ma J."/>
        </authorList>
    </citation>
    <scope>NUCLEOTIDE SEQUENCE [LARGE SCALE GENOMIC DNA]</scope>
    <source>
        <strain evidence="1 2">WLHS5</strain>
    </source>
</reference>
<dbReference type="Proteomes" id="UP001595898">
    <property type="component" value="Unassembled WGS sequence"/>
</dbReference>
<name>A0ABD5PKM2_9EURY</name>
<sequence length="137" mass="15543">MANRALPPENRVVDRWDRVFDALRAEPRRQLVLGLLDVSTDEWVSLPDAAIGPNRAVDRETVSVELHHRHLPMLSDSGYVRWEADPLRATRGPRFEEVASVVTSLQETADRLPDRLVDGCHTLERERRDGSGLSAQR</sequence>
<organism evidence="1 2">
    <name type="scientific">Halosolutus amylolyticus</name>
    <dbReference type="NCBI Taxonomy" id="2932267"/>
    <lineage>
        <taxon>Archaea</taxon>
        <taxon>Methanobacteriati</taxon>
        <taxon>Methanobacteriota</taxon>
        <taxon>Stenosarchaea group</taxon>
        <taxon>Halobacteria</taxon>
        <taxon>Halobacteriales</taxon>
        <taxon>Natrialbaceae</taxon>
        <taxon>Halosolutus</taxon>
    </lineage>
</organism>
<accession>A0ABD5PKM2</accession>
<evidence type="ECO:0008006" key="3">
    <source>
        <dbReference type="Google" id="ProtNLM"/>
    </source>
</evidence>
<proteinExistence type="predicted"/>
<keyword evidence="2" id="KW-1185">Reference proteome</keyword>
<gene>
    <name evidence="1" type="ORF">ACFO5R_04260</name>
</gene>
<evidence type="ECO:0000313" key="1">
    <source>
        <dbReference type="EMBL" id="MFC4541140.1"/>
    </source>
</evidence>
<comment type="caution">
    <text evidence="1">The sequence shown here is derived from an EMBL/GenBank/DDBJ whole genome shotgun (WGS) entry which is preliminary data.</text>
</comment>
<dbReference type="AlphaFoldDB" id="A0ABD5PKM2"/>
<protein>
    <recommendedName>
        <fullName evidence="3">ArsR family transcriptional regulator</fullName>
    </recommendedName>
</protein>